<name>A0A923LUM6_9FIRM</name>
<accession>A0A923LUM6</accession>
<protein>
    <recommendedName>
        <fullName evidence="4">Lipoprotein</fullName>
    </recommendedName>
</protein>
<sequence length="208" mass="22691">MKFRGMIAACMAGALLLPTGCADDTPKMEVPDTDTAVFTQMEQTGLEGWDDAENETVQDVPLVRRDVELASGGTAALYALDTGEEPSAGTDELTSVSAELVLNSAAIHLGAYGTVRELAESELYHWADASEFDLIQYTQPLQINETRYAVHLRLENDKVGMEQLVVYTDLGGVARVDRLWRSIPDMQAEESSPAFDRTAAYLISNQAL</sequence>
<feature type="chain" id="PRO_5037433543" description="Lipoprotein" evidence="1">
    <location>
        <begin position="23"/>
        <end position="208"/>
    </location>
</feature>
<feature type="signal peptide" evidence="1">
    <location>
        <begin position="1"/>
        <end position="22"/>
    </location>
</feature>
<evidence type="ECO:0000313" key="2">
    <source>
        <dbReference type="EMBL" id="MBC5725651.1"/>
    </source>
</evidence>
<dbReference type="Proteomes" id="UP000606499">
    <property type="component" value="Unassembled WGS sequence"/>
</dbReference>
<reference evidence="2" key="1">
    <citation type="submission" date="2020-08" db="EMBL/GenBank/DDBJ databases">
        <title>Genome public.</title>
        <authorList>
            <person name="Liu C."/>
            <person name="Sun Q."/>
        </authorList>
    </citation>
    <scope>NUCLEOTIDE SEQUENCE</scope>
    <source>
        <strain evidence="2">NSJ-28</strain>
    </source>
</reference>
<proteinExistence type="predicted"/>
<organism evidence="2 3">
    <name type="scientific">Agathobaculum faecis</name>
    <dbReference type="NCBI Taxonomy" id="2763013"/>
    <lineage>
        <taxon>Bacteria</taxon>
        <taxon>Bacillati</taxon>
        <taxon>Bacillota</taxon>
        <taxon>Clostridia</taxon>
        <taxon>Eubacteriales</taxon>
        <taxon>Butyricicoccaceae</taxon>
        <taxon>Agathobaculum</taxon>
    </lineage>
</organism>
<gene>
    <name evidence="2" type="ORF">H8S45_09310</name>
</gene>
<comment type="caution">
    <text evidence="2">The sequence shown here is derived from an EMBL/GenBank/DDBJ whole genome shotgun (WGS) entry which is preliminary data.</text>
</comment>
<evidence type="ECO:0008006" key="4">
    <source>
        <dbReference type="Google" id="ProtNLM"/>
    </source>
</evidence>
<keyword evidence="1" id="KW-0732">Signal</keyword>
<keyword evidence="3" id="KW-1185">Reference proteome</keyword>
<evidence type="ECO:0000256" key="1">
    <source>
        <dbReference type="SAM" id="SignalP"/>
    </source>
</evidence>
<dbReference type="AlphaFoldDB" id="A0A923LUM6"/>
<evidence type="ECO:0000313" key="3">
    <source>
        <dbReference type="Proteomes" id="UP000606499"/>
    </source>
</evidence>
<dbReference type="RefSeq" id="WP_054328285.1">
    <property type="nucleotide sequence ID" value="NZ_JACOPL010000007.1"/>
</dbReference>
<dbReference type="EMBL" id="JACOPL010000007">
    <property type="protein sequence ID" value="MBC5725651.1"/>
    <property type="molecule type" value="Genomic_DNA"/>
</dbReference>